<dbReference type="Gene3D" id="4.10.1060.10">
    <property type="entry name" value="Zinc finger, RanBP2-type"/>
    <property type="match status" value="2"/>
</dbReference>
<feature type="domain" description="RanBP2-type" evidence="5">
    <location>
        <begin position="810"/>
        <end position="835"/>
    </location>
</feature>
<evidence type="ECO:0000313" key="7">
    <source>
        <dbReference type="Proteomes" id="UP000298390"/>
    </source>
</evidence>
<feature type="compositionally biased region" description="Polar residues" evidence="4">
    <location>
        <begin position="569"/>
        <end position="594"/>
    </location>
</feature>
<feature type="compositionally biased region" description="Pro residues" evidence="4">
    <location>
        <begin position="628"/>
        <end position="637"/>
    </location>
</feature>
<keyword evidence="3" id="KW-0862">Zinc</keyword>
<gene>
    <name evidence="6" type="ORF">EVJ58_g3499</name>
</gene>
<evidence type="ECO:0000259" key="5">
    <source>
        <dbReference type="SMART" id="SM00547"/>
    </source>
</evidence>
<organism evidence="6 7">
    <name type="scientific">Rhodofomes roseus</name>
    <dbReference type="NCBI Taxonomy" id="34475"/>
    <lineage>
        <taxon>Eukaryota</taxon>
        <taxon>Fungi</taxon>
        <taxon>Dikarya</taxon>
        <taxon>Basidiomycota</taxon>
        <taxon>Agaricomycotina</taxon>
        <taxon>Agaricomycetes</taxon>
        <taxon>Polyporales</taxon>
        <taxon>Rhodofomes</taxon>
    </lineage>
</organism>
<feature type="compositionally biased region" description="Polar residues" evidence="4">
    <location>
        <begin position="118"/>
        <end position="130"/>
    </location>
</feature>
<feature type="compositionally biased region" description="Low complexity" evidence="4">
    <location>
        <begin position="100"/>
        <end position="117"/>
    </location>
</feature>
<feature type="compositionally biased region" description="Low complexity" evidence="4">
    <location>
        <begin position="410"/>
        <end position="435"/>
    </location>
</feature>
<evidence type="ECO:0000313" key="6">
    <source>
        <dbReference type="EMBL" id="TFY63016.1"/>
    </source>
</evidence>
<name>A0A4Y9YKC0_9APHY</name>
<evidence type="ECO:0000256" key="4">
    <source>
        <dbReference type="SAM" id="MobiDB-lite"/>
    </source>
</evidence>
<comment type="caution">
    <text evidence="6">The sequence shown here is derived from an EMBL/GenBank/DDBJ whole genome shotgun (WGS) entry which is preliminary data.</text>
</comment>
<dbReference type="InterPro" id="IPR001876">
    <property type="entry name" value="Znf_RanBP2"/>
</dbReference>
<sequence length="838" mass="87846">MSGVARSNPSASRRAARKHAALPYSRPAPKKSSWGWTDVFSFLNPLRALSPSRDGEEEEEEEEANEPVQSTAARALSIRGREMLDQRTYASSSSGDEQRPASNAPSAPTAAQPQLPSGSQATTDTTNPSSLLDHLISQGSNNKAVEEFLRSKGDQPLTRIEYAGVLALLAGRVEAEPEDKLEPFRFSTSPLSPEPAQATFTPGSASNGNRKMLTKNPNGPYLMRGGGSARPRNRYQSPGFGPPQRTTPPIRITPEKPPADGKRRRIGADPDLFAPRPVSSVTASSSYARNGAISPVAGPSSTGTRGDSTANGLPKVNRASPTTPVRRPAKATAPVNPSPLRQAWGQPDSPPSQSSPPSTSKQTSSAAYLSQLIKDISPKTNPDIQNPYQAASMLPRPPAKKPPPKKPRGADAAKPAPKPAAAAAALTAAEPALTPVETIEATMPTGSKRARPVPDIRPIATGEATSSSAGAAEPPTSRRTTRIEAAAGTKTNGFSAKVSVVYEGVDEEEEGSPQKKQKTTKTPAPPTNGLSRRRPPPVEIVEVLDEDEPSGSQVYTLPSEVIEPDESSKSAARSASLVTAPSSTRVRAGSGSSQDRPHDKFKPARPSGLRHQVSMDDEEAPEDNAKPAPVPSAPKPSLPSLVPAAKPIAQKKAHTPPRDAKAIALAKSANDLPTYSFTIPSTPLDVSRSAKDRVRAMRPAELPVFDLKTALSSPGAGPSTSAGSRAGDVGKSTGGSSSSQGFNWEAAGMAKPAPKAEGSWTCSACMCTNDAKATEKCAICEAPHPSAPKAQPVGFNWDAAKLVKPKAKEGSWTCSMCLCSNGPDVEEKCSVCEAPRPR</sequence>
<feature type="compositionally biased region" description="Low complexity" evidence="4">
    <location>
        <begin position="1"/>
        <end position="13"/>
    </location>
</feature>
<keyword evidence="2" id="KW-0863">Zinc-finger</keyword>
<dbReference type="GO" id="GO:0008270">
    <property type="term" value="F:zinc ion binding"/>
    <property type="evidence" value="ECO:0007669"/>
    <property type="project" value="UniProtKB-KW"/>
</dbReference>
<feature type="compositionally biased region" description="Low complexity" evidence="4">
    <location>
        <begin position="242"/>
        <end position="252"/>
    </location>
</feature>
<evidence type="ECO:0000256" key="1">
    <source>
        <dbReference type="ARBA" id="ARBA00022723"/>
    </source>
</evidence>
<feature type="region of interest" description="Disordered" evidence="4">
    <location>
        <begin position="49"/>
        <end position="138"/>
    </location>
</feature>
<dbReference type="Proteomes" id="UP000298390">
    <property type="component" value="Unassembled WGS sequence"/>
</dbReference>
<feature type="region of interest" description="Disordered" evidence="4">
    <location>
        <begin position="183"/>
        <end position="662"/>
    </location>
</feature>
<feature type="compositionally biased region" description="Polar residues" evidence="4">
    <location>
        <begin position="299"/>
        <end position="311"/>
    </location>
</feature>
<evidence type="ECO:0000256" key="2">
    <source>
        <dbReference type="ARBA" id="ARBA00022771"/>
    </source>
</evidence>
<feature type="compositionally biased region" description="Polar residues" evidence="4">
    <location>
        <begin position="279"/>
        <end position="288"/>
    </location>
</feature>
<keyword evidence="1" id="KW-0479">Metal-binding</keyword>
<feature type="domain" description="RanBP2-type" evidence="5">
    <location>
        <begin position="758"/>
        <end position="783"/>
    </location>
</feature>
<feature type="compositionally biased region" description="Polar residues" evidence="4">
    <location>
        <begin position="378"/>
        <end position="389"/>
    </location>
</feature>
<dbReference type="STRING" id="34475.A0A4Y9YKC0"/>
<feature type="compositionally biased region" description="Low complexity" evidence="4">
    <location>
        <begin position="460"/>
        <end position="477"/>
    </location>
</feature>
<feature type="compositionally biased region" description="Basic residues" evidence="4">
    <location>
        <begin position="398"/>
        <end position="407"/>
    </location>
</feature>
<feature type="region of interest" description="Disordered" evidence="4">
    <location>
        <begin position="709"/>
        <end position="741"/>
    </location>
</feature>
<dbReference type="AlphaFoldDB" id="A0A4Y9YKC0"/>
<protein>
    <recommendedName>
        <fullName evidence="5">RanBP2-type domain-containing protein</fullName>
    </recommendedName>
</protein>
<feature type="compositionally biased region" description="Low complexity" evidence="4">
    <location>
        <begin position="710"/>
        <end position="741"/>
    </location>
</feature>
<feature type="compositionally biased region" description="Acidic residues" evidence="4">
    <location>
        <begin position="55"/>
        <end position="65"/>
    </location>
</feature>
<accession>A0A4Y9YKC0</accession>
<reference evidence="6 7" key="1">
    <citation type="submission" date="2019-01" db="EMBL/GenBank/DDBJ databases">
        <title>Genome sequencing of the rare red list fungi Fomitopsis rosea.</title>
        <authorList>
            <person name="Buettner E."/>
            <person name="Kellner H."/>
        </authorList>
    </citation>
    <scope>NUCLEOTIDE SEQUENCE [LARGE SCALE GENOMIC DNA]</scope>
    <source>
        <strain evidence="6 7">DSM 105464</strain>
    </source>
</reference>
<proteinExistence type="predicted"/>
<evidence type="ECO:0000256" key="3">
    <source>
        <dbReference type="ARBA" id="ARBA00022833"/>
    </source>
</evidence>
<feature type="compositionally biased region" description="Low complexity" evidence="4">
    <location>
        <begin position="355"/>
        <end position="365"/>
    </location>
</feature>
<feature type="region of interest" description="Disordered" evidence="4">
    <location>
        <begin position="1"/>
        <end position="35"/>
    </location>
</feature>
<dbReference type="SMART" id="SM00547">
    <property type="entry name" value="ZnF_RBZ"/>
    <property type="match status" value="2"/>
</dbReference>
<dbReference type="EMBL" id="SEKV01000144">
    <property type="protein sequence ID" value="TFY63016.1"/>
    <property type="molecule type" value="Genomic_DNA"/>
</dbReference>
<feature type="compositionally biased region" description="Polar residues" evidence="4">
    <location>
        <begin position="198"/>
        <end position="209"/>
    </location>
</feature>